<evidence type="ECO:0000313" key="2">
    <source>
        <dbReference type="EMBL" id="QXI55220.1"/>
    </source>
</evidence>
<keyword evidence="3" id="KW-1185">Reference proteome</keyword>
<dbReference type="SMART" id="SM00860">
    <property type="entry name" value="SMI1_KNR4"/>
    <property type="match status" value="1"/>
</dbReference>
<name>A0ABX8QJ30_PSECO</name>
<reference evidence="2 3" key="1">
    <citation type="journal article" date="2021" name="Microorganisms">
        <title>The Ever-Expanding Pseudomonas Genus: Description of 43 New Species and Partition of the Pseudomonas putida Group.</title>
        <authorList>
            <person name="Girard L."/>
            <person name="Lood C."/>
            <person name="Hofte M."/>
            <person name="Vandamme P."/>
            <person name="Rokni-Zadeh H."/>
            <person name="van Noort V."/>
            <person name="Lavigne R."/>
            <person name="De Mot R."/>
        </authorList>
    </citation>
    <scope>NUCLEOTIDE SEQUENCE [LARGE SCALE GENOMIC DNA]</scope>
    <source>
        <strain evidence="2 3">SWRI17</strain>
    </source>
</reference>
<dbReference type="RefSeq" id="WP_198797758.1">
    <property type="nucleotide sequence ID" value="NZ_CP077080.1"/>
</dbReference>
<gene>
    <name evidence="2" type="ORF">KSS97_09900</name>
</gene>
<protein>
    <submittedName>
        <fullName evidence="2">SMI1/KNR4 family protein</fullName>
    </submittedName>
</protein>
<dbReference type="Pfam" id="PF09346">
    <property type="entry name" value="SMI1_KNR4"/>
    <property type="match status" value="1"/>
</dbReference>
<sequence length="158" mass="17945">MLENKFPDPETAVTSMDLDRLESIIGKRLPAPFRSHYLKYNGGVPERTYWLGDDFDEPLEVAAFKPIAGSDSTVLSTYQLMLKKQLLPANLLPFANDWGGNFFCLNLDTEAVSYFTTDSFDSGRSPEENQTHSERPVCSNFLRFVQGLIHEDDLDEEE</sequence>
<dbReference type="InterPro" id="IPR018958">
    <property type="entry name" value="Knr4/Smi1-like_dom"/>
</dbReference>
<accession>A0ABX8QJ30</accession>
<proteinExistence type="predicted"/>
<evidence type="ECO:0000259" key="1">
    <source>
        <dbReference type="SMART" id="SM00860"/>
    </source>
</evidence>
<organism evidence="2 3">
    <name type="scientific">Pseudomonas canavaninivorans</name>
    <dbReference type="NCBI Taxonomy" id="2842348"/>
    <lineage>
        <taxon>Bacteria</taxon>
        <taxon>Pseudomonadati</taxon>
        <taxon>Pseudomonadota</taxon>
        <taxon>Gammaproteobacteria</taxon>
        <taxon>Pseudomonadales</taxon>
        <taxon>Pseudomonadaceae</taxon>
        <taxon>Pseudomonas</taxon>
    </lineage>
</organism>
<dbReference type="Proteomes" id="UP000824066">
    <property type="component" value="Chromosome"/>
</dbReference>
<dbReference type="InterPro" id="IPR037883">
    <property type="entry name" value="Knr4/Smi1-like_sf"/>
</dbReference>
<dbReference type="Gene3D" id="3.40.1580.10">
    <property type="entry name" value="SMI1/KNR4-like"/>
    <property type="match status" value="1"/>
</dbReference>
<feature type="domain" description="Knr4/Smi1-like" evidence="1">
    <location>
        <begin position="12"/>
        <end position="147"/>
    </location>
</feature>
<dbReference type="SUPFAM" id="SSF160631">
    <property type="entry name" value="SMI1/KNR4-like"/>
    <property type="match status" value="1"/>
</dbReference>
<dbReference type="EMBL" id="CP077080">
    <property type="protein sequence ID" value="QXI55220.1"/>
    <property type="molecule type" value="Genomic_DNA"/>
</dbReference>
<evidence type="ECO:0000313" key="3">
    <source>
        <dbReference type="Proteomes" id="UP000824066"/>
    </source>
</evidence>